<proteinExistence type="predicted"/>
<comment type="caution">
    <text evidence="1">The sequence shown here is derived from an EMBL/GenBank/DDBJ whole genome shotgun (WGS) entry which is preliminary data.</text>
</comment>
<sequence length="100" mass="11599">YIYLDVDISNDGRMNEEVRHRIGEARKASGALQKLWKNRRMSNEAKVGMYEGIVEPSLLYGCEAWVMNVHERRKVEAVEMSCLRSICGVRRIDRISNVEI</sequence>
<keyword evidence="1" id="KW-0540">Nuclease</keyword>
<dbReference type="GO" id="GO:0003964">
    <property type="term" value="F:RNA-directed DNA polymerase activity"/>
    <property type="evidence" value="ECO:0007669"/>
    <property type="project" value="UniProtKB-KW"/>
</dbReference>
<keyword evidence="1" id="KW-0378">Hydrolase</keyword>
<dbReference type="PANTHER" id="PTHR47027:SF30">
    <property type="entry name" value="THAP-TYPE DOMAIN-CONTAINING PROTEIN"/>
    <property type="match status" value="1"/>
</dbReference>
<name>J9BQT4_9ZZZZ</name>
<reference evidence="1" key="1">
    <citation type="journal article" date="2012" name="PLoS ONE">
        <title>Gene sets for utilization of primary and secondary nutrition supplies in the distal gut of endangered iberian lynx.</title>
        <authorList>
            <person name="Alcaide M."/>
            <person name="Messina E."/>
            <person name="Richter M."/>
            <person name="Bargiela R."/>
            <person name="Peplies J."/>
            <person name="Huws S.A."/>
            <person name="Newbold C.J."/>
            <person name="Golyshin P.N."/>
            <person name="Simon M.A."/>
            <person name="Lopez G."/>
            <person name="Yakimov M.M."/>
            <person name="Ferrer M."/>
        </authorList>
    </citation>
    <scope>NUCLEOTIDE SEQUENCE</scope>
</reference>
<keyword evidence="1" id="KW-0808">Transferase</keyword>
<protein>
    <submittedName>
        <fullName evidence="1">Endonuclease-reverse transcriptase</fullName>
    </submittedName>
</protein>
<keyword evidence="1" id="KW-0548">Nucleotidyltransferase</keyword>
<keyword evidence="1" id="KW-0255">Endonuclease</keyword>
<gene>
    <name evidence="1" type="ORF">EVA_21938</name>
</gene>
<accession>J9BQT4</accession>
<evidence type="ECO:0000313" key="1">
    <source>
        <dbReference type="EMBL" id="EJW89955.1"/>
    </source>
</evidence>
<dbReference type="PANTHER" id="PTHR47027">
    <property type="entry name" value="REVERSE TRANSCRIPTASE DOMAIN-CONTAINING PROTEIN"/>
    <property type="match status" value="1"/>
</dbReference>
<dbReference type="AlphaFoldDB" id="J9BQT4"/>
<feature type="non-terminal residue" evidence="1">
    <location>
        <position position="1"/>
    </location>
</feature>
<dbReference type="EMBL" id="AMCI01009149">
    <property type="protein sequence ID" value="EJW89955.1"/>
    <property type="molecule type" value="Genomic_DNA"/>
</dbReference>
<feature type="non-terminal residue" evidence="1">
    <location>
        <position position="100"/>
    </location>
</feature>
<dbReference type="GO" id="GO:0004519">
    <property type="term" value="F:endonuclease activity"/>
    <property type="evidence" value="ECO:0007669"/>
    <property type="project" value="UniProtKB-KW"/>
</dbReference>
<keyword evidence="1" id="KW-0695">RNA-directed DNA polymerase</keyword>
<organism evidence="1">
    <name type="scientific">gut metagenome</name>
    <dbReference type="NCBI Taxonomy" id="749906"/>
    <lineage>
        <taxon>unclassified sequences</taxon>
        <taxon>metagenomes</taxon>
        <taxon>organismal metagenomes</taxon>
    </lineage>
</organism>